<dbReference type="Proteomes" id="UP000310553">
    <property type="component" value="Chromosome"/>
</dbReference>
<feature type="region of interest" description="Disordered" evidence="1">
    <location>
        <begin position="36"/>
        <end position="79"/>
    </location>
</feature>
<evidence type="ECO:0000256" key="1">
    <source>
        <dbReference type="SAM" id="MobiDB-lite"/>
    </source>
</evidence>
<feature type="compositionally biased region" description="Basic and acidic residues" evidence="1">
    <location>
        <begin position="43"/>
        <end position="52"/>
    </location>
</feature>
<accession>A0AA92EAK4</accession>
<organism evidence="2 3">
    <name type="scientific">Ralstonia solanacearum</name>
    <name type="common">Pseudomonas solanacearum</name>
    <dbReference type="NCBI Taxonomy" id="305"/>
    <lineage>
        <taxon>Bacteria</taxon>
        <taxon>Pseudomonadati</taxon>
        <taxon>Pseudomonadota</taxon>
        <taxon>Betaproteobacteria</taxon>
        <taxon>Burkholderiales</taxon>
        <taxon>Burkholderiaceae</taxon>
        <taxon>Ralstonia</taxon>
        <taxon>Ralstonia solanacearum species complex</taxon>
    </lineage>
</organism>
<proteinExistence type="predicted"/>
<dbReference type="EMBL" id="CP039339">
    <property type="protein sequence ID" value="QCX48237.1"/>
    <property type="molecule type" value="Genomic_DNA"/>
</dbReference>
<sequence>MAPLRAIQSRGVAAHCVFLCLTLDGYGLNRSYCTRTARRDRKRHDEKQDFRQGVRQRAPFRAAQPLHSDNPRRSSEPIGLDTVRYSLSIYG</sequence>
<gene>
    <name evidence="2" type="ORF">E7Z57_03460</name>
</gene>
<reference evidence="2 3" key="1">
    <citation type="submission" date="2019-04" db="EMBL/GenBank/DDBJ databases">
        <title>Complete Genome of UW386 and Higher Quality Genome of UW700.</title>
        <authorList>
            <person name="Jacobs J."/>
            <person name="Perez A."/>
            <person name="Steidl O."/>
            <person name="Allen C."/>
        </authorList>
    </citation>
    <scope>NUCLEOTIDE SEQUENCE [LARGE SCALE GENOMIC DNA]</scope>
    <source>
        <strain evidence="2 3">UW386</strain>
    </source>
</reference>
<dbReference type="AlphaFoldDB" id="A0AA92EAK4"/>
<name>A0AA92EAK4_RALSL</name>
<evidence type="ECO:0000313" key="2">
    <source>
        <dbReference type="EMBL" id="QCX48237.1"/>
    </source>
</evidence>
<protein>
    <submittedName>
        <fullName evidence="2">Uncharacterized protein</fullName>
    </submittedName>
</protein>
<evidence type="ECO:0000313" key="3">
    <source>
        <dbReference type="Proteomes" id="UP000310553"/>
    </source>
</evidence>